<reference evidence="6" key="1">
    <citation type="submission" date="2024-10" db="EMBL/GenBank/DDBJ databases">
        <authorList>
            <person name="Ryan C."/>
        </authorList>
    </citation>
    <scope>NUCLEOTIDE SEQUENCE [LARGE SCALE GENOMIC DNA]</scope>
</reference>
<feature type="region of interest" description="Disordered" evidence="3">
    <location>
        <begin position="822"/>
        <end position="940"/>
    </location>
</feature>
<keyword evidence="7" id="KW-1185">Reference proteome</keyword>
<evidence type="ECO:0008006" key="8">
    <source>
        <dbReference type="Google" id="ProtNLM"/>
    </source>
</evidence>
<dbReference type="InterPro" id="IPR018247">
    <property type="entry name" value="EF_Hand_1_Ca_BS"/>
</dbReference>
<evidence type="ECO:0000259" key="5">
    <source>
        <dbReference type="PROSITE" id="PS50222"/>
    </source>
</evidence>
<feature type="compositionally biased region" description="Polar residues" evidence="3">
    <location>
        <begin position="395"/>
        <end position="422"/>
    </location>
</feature>
<proteinExistence type="predicted"/>
<dbReference type="PROSITE" id="PS00018">
    <property type="entry name" value="EF_HAND_1"/>
    <property type="match status" value="2"/>
</dbReference>
<keyword evidence="1" id="KW-0106">Calcium</keyword>
<feature type="compositionally biased region" description="Low complexity" evidence="3">
    <location>
        <begin position="370"/>
        <end position="381"/>
    </location>
</feature>
<feature type="region of interest" description="Disordered" evidence="3">
    <location>
        <begin position="1120"/>
        <end position="1141"/>
    </location>
</feature>
<accession>A0ABC9E3P2</accession>
<evidence type="ECO:0000313" key="7">
    <source>
        <dbReference type="Proteomes" id="UP001497457"/>
    </source>
</evidence>
<feature type="region of interest" description="Disordered" evidence="3">
    <location>
        <begin position="1217"/>
        <end position="1243"/>
    </location>
</feature>
<feature type="domain" description="EF-hand" evidence="5">
    <location>
        <begin position="488"/>
        <end position="523"/>
    </location>
</feature>
<dbReference type="PANTHER" id="PTHR11216">
    <property type="entry name" value="EH DOMAIN"/>
    <property type="match status" value="1"/>
</dbReference>
<organism evidence="6 7">
    <name type="scientific">Urochloa decumbens</name>
    <dbReference type="NCBI Taxonomy" id="240449"/>
    <lineage>
        <taxon>Eukaryota</taxon>
        <taxon>Viridiplantae</taxon>
        <taxon>Streptophyta</taxon>
        <taxon>Embryophyta</taxon>
        <taxon>Tracheophyta</taxon>
        <taxon>Spermatophyta</taxon>
        <taxon>Magnoliopsida</taxon>
        <taxon>Liliopsida</taxon>
        <taxon>Poales</taxon>
        <taxon>Poaceae</taxon>
        <taxon>PACMAD clade</taxon>
        <taxon>Panicoideae</taxon>
        <taxon>Panicodae</taxon>
        <taxon>Paniceae</taxon>
        <taxon>Melinidinae</taxon>
        <taxon>Urochloa</taxon>
    </lineage>
</organism>
<feature type="compositionally biased region" description="Polar residues" evidence="3">
    <location>
        <begin position="1279"/>
        <end position="1290"/>
    </location>
</feature>
<dbReference type="Gene3D" id="1.10.238.10">
    <property type="entry name" value="EF-hand"/>
    <property type="match status" value="2"/>
</dbReference>
<dbReference type="InterPro" id="IPR002048">
    <property type="entry name" value="EF_hand_dom"/>
</dbReference>
<feature type="region of interest" description="Disordered" evidence="3">
    <location>
        <begin position="171"/>
        <end position="450"/>
    </location>
</feature>
<feature type="coiled-coil region" evidence="2">
    <location>
        <begin position="626"/>
        <end position="660"/>
    </location>
</feature>
<feature type="compositionally biased region" description="Basic and acidic residues" evidence="3">
    <location>
        <begin position="842"/>
        <end position="851"/>
    </location>
</feature>
<sequence>MQLLSVGTDKQTHEHDTGKAIYPPHHRPPADPPATPPDLAGRPPSPPATSSRPSRPSEHRRPRPPPGAMEAAFDAYFRAADLDRDGRISGQEAVAFFKGSGLPQPVLAQIWTYADKNRTGFLGREDFYNSLKLVTVAQSGRELTPDIVKSALFGPAAAKIPTPRINVSTAAPQTNSVASPPNATQALGSGQQNPAVRGPQVPPGASSNPQVRPPQPPNANNLAPAQGVASRPPVGGGPSGINHTGSTTTNLATDWFSGKRSASSLGPTSQAPTRGISPQGNLTSAGISTQNSTPLPGYNSHTPGATTPANANSTNLNMMPSQPSVNDSKALVPLGNGLPPNSTFGVDPFSVTPQAKQESSLTSNIPNNLPSSTAPASAAGPHHPPKPMQAGPVQGISSLPSHTSQLPHSQPAPRQQQFNAIPSTPGPVGANIPGGQIPSNPNQSQAPWPKITQVDVRKYMIVFIKVDRDRDGKITGEEARNLFLSWRLPRDILRKVWDLSDQDKDGMLSFKEFCVAVYLMERHREHRALPDVLPDGIWAEGTSLPSTGQFAGNPSGPASHASTGFASRGMQGPHHGMLPSSMKPPSRRPLHLDADDTVKAEQQKPKIPVLEEHLIGQLSKEEQGTLDAKFKEASDADKKVQELEKEIQDSREKTEFYRTKMQELILYKSRCENRLNEVSESMSADKREVQSLAAKYDERCKKVGDVASKLSMDEATFREIQEKKLEIYNAIVKLQKGDESDEKLQERANKIQSDLEELVKSLNEQCKRYGLRAKPTTLVELPFGWQPGIQETAATWDEEWDRFGDEGFSIIKELTVEVEPPIVPKSQPTVEDVKVSTNGALTEKEDNKGDKSTAAAAAAEPAVEPEATPSNSKPESAKSPPVSPVKNRDDGSTAEPDKKQSGPNDVSPRATESVSNRGTDSSAHGDNTYDGHSWAPSFDHGIDNDSLWNFGHKDGENGDSDLFFGPQGLPPIRTGGSSSNSLFVKEQKPSFDSVPGTPMEKPFFDSIPGTPVQKSVFDYSVPSTPMQNSVFDYSVPSTPMQKSLFDSVPGTPVRKSVFDSVPSTPMQKSVFDSVPSTPMQKSVFDSVPSTPMQKSVFDSVPSTPMQKPFFDSFPSTPMQRSLFDSGPSRAESPTAGSVYGKEQKGFFDSSVPSTPMYNSSFTPRYSEAGDDSFDTMSQYSSFGMHDNNSFGQRDSFSRFDSFRSNADNGGNDTFARFDSFRSTSDQGGGNSFMRYDSMNSSSDHDRTDTFARFDSMKSSDYNNRGYSFDDDDPFGTGPFKSTETSNSPTRHGTDAWSAF</sequence>
<dbReference type="InterPro" id="IPR000261">
    <property type="entry name" value="EH_dom"/>
</dbReference>
<dbReference type="PANTHER" id="PTHR11216:SF175">
    <property type="entry name" value="OS06G0728600 PROTEIN"/>
    <property type="match status" value="1"/>
</dbReference>
<feature type="domain" description="EF-hand" evidence="5">
    <location>
        <begin position="68"/>
        <end position="103"/>
    </location>
</feature>
<evidence type="ECO:0000256" key="3">
    <source>
        <dbReference type="SAM" id="MobiDB-lite"/>
    </source>
</evidence>
<feature type="compositionally biased region" description="Low complexity" evidence="3">
    <location>
        <begin position="853"/>
        <end position="869"/>
    </location>
</feature>
<feature type="compositionally biased region" description="Polar residues" evidence="3">
    <location>
        <begin position="437"/>
        <end position="446"/>
    </location>
</feature>
<name>A0ABC9E3P2_9POAL</name>
<evidence type="ECO:0000313" key="6">
    <source>
        <dbReference type="EMBL" id="CAL5050271.1"/>
    </source>
</evidence>
<feature type="region of interest" description="Disordered" evidence="3">
    <location>
        <begin position="1"/>
        <end position="69"/>
    </location>
</feature>
<keyword evidence="2" id="KW-0175">Coiled coil</keyword>
<evidence type="ECO:0000256" key="2">
    <source>
        <dbReference type="SAM" id="Coils"/>
    </source>
</evidence>
<dbReference type="PROSITE" id="PS50222">
    <property type="entry name" value="EF_HAND_2"/>
    <property type="match status" value="2"/>
</dbReference>
<dbReference type="CDD" id="cd00052">
    <property type="entry name" value="EH"/>
    <property type="match status" value="2"/>
</dbReference>
<gene>
    <name evidence="6" type="ORF">URODEC1_LOCUS91487</name>
</gene>
<feature type="region of interest" description="Disordered" evidence="3">
    <location>
        <begin position="959"/>
        <end position="998"/>
    </location>
</feature>
<protein>
    <recommendedName>
        <fullName evidence="8">Calcium-binding EF hand family protein</fullName>
    </recommendedName>
</protein>
<feature type="domain" description="EH" evidence="4">
    <location>
        <begin position="455"/>
        <end position="535"/>
    </location>
</feature>
<evidence type="ECO:0000259" key="4">
    <source>
        <dbReference type="PROSITE" id="PS50031"/>
    </source>
</evidence>
<feature type="domain" description="EH" evidence="4">
    <location>
        <begin position="69"/>
        <end position="159"/>
    </location>
</feature>
<feature type="compositionally biased region" description="Polar residues" evidence="3">
    <location>
        <begin position="910"/>
        <end position="925"/>
    </location>
</feature>
<feature type="compositionally biased region" description="Polar residues" evidence="3">
    <location>
        <begin position="351"/>
        <end position="369"/>
    </location>
</feature>
<feature type="region of interest" description="Disordered" evidence="3">
    <location>
        <begin position="549"/>
        <end position="591"/>
    </location>
</feature>
<dbReference type="EMBL" id="OZ075145">
    <property type="protein sequence ID" value="CAL5050271.1"/>
    <property type="molecule type" value="Genomic_DNA"/>
</dbReference>
<dbReference type="InterPro" id="IPR011992">
    <property type="entry name" value="EF-hand-dom_pair"/>
</dbReference>
<dbReference type="SUPFAM" id="SSF47473">
    <property type="entry name" value="EF-hand"/>
    <property type="match status" value="2"/>
</dbReference>
<dbReference type="SMART" id="SM00054">
    <property type="entry name" value="EFh"/>
    <property type="match status" value="4"/>
</dbReference>
<dbReference type="PROSITE" id="PS50031">
    <property type="entry name" value="EH"/>
    <property type="match status" value="2"/>
</dbReference>
<feature type="compositionally biased region" description="Polar residues" evidence="3">
    <location>
        <begin position="171"/>
        <end position="194"/>
    </location>
</feature>
<evidence type="ECO:0000256" key="1">
    <source>
        <dbReference type="ARBA" id="ARBA00022837"/>
    </source>
</evidence>
<dbReference type="Proteomes" id="UP001497457">
    <property type="component" value="Chromosome 35b"/>
</dbReference>
<feature type="compositionally biased region" description="Polar residues" evidence="3">
    <location>
        <begin position="241"/>
        <end position="252"/>
    </location>
</feature>
<dbReference type="Pfam" id="PF12763">
    <property type="entry name" value="EH"/>
    <property type="match status" value="2"/>
</dbReference>
<feature type="compositionally biased region" description="Polar residues" evidence="3">
    <location>
        <begin position="260"/>
        <end position="327"/>
    </location>
</feature>
<dbReference type="SMART" id="SM00027">
    <property type="entry name" value="EH"/>
    <property type="match status" value="2"/>
</dbReference>
<feature type="region of interest" description="Disordered" evidence="3">
    <location>
        <begin position="1267"/>
        <end position="1299"/>
    </location>
</feature>
<feature type="compositionally biased region" description="Basic and acidic residues" evidence="3">
    <location>
        <begin position="886"/>
        <end position="900"/>
    </location>
</feature>